<dbReference type="Pfam" id="PF05130">
    <property type="entry name" value="FlgN"/>
    <property type="match status" value="1"/>
</dbReference>
<dbReference type="Proteomes" id="UP000712157">
    <property type="component" value="Unassembled WGS sequence"/>
</dbReference>
<evidence type="ECO:0000256" key="1">
    <source>
        <dbReference type="ARBA" id="ARBA00022795"/>
    </source>
</evidence>
<sequence>MEQLVEFLREYVDFFEEMERKQEEKLQKLLSRELSQIEETIMMQQAMDKRLENMERRRSALFEQLGYGGFTFKELIAAQGKEAAKELIGLNERLEHAVGNIRFYNEKASGLAQAELEKMGAGTGTAVTKTGGIYKPEAAYRRSMLERKV</sequence>
<keyword evidence="3" id="KW-0969">Cilium</keyword>
<dbReference type="EMBL" id="JAHQCW010000057">
    <property type="protein sequence ID" value="MBU9739361.1"/>
    <property type="molecule type" value="Genomic_DNA"/>
</dbReference>
<dbReference type="InterPro" id="IPR036679">
    <property type="entry name" value="FlgN-like_sf"/>
</dbReference>
<evidence type="ECO:0000313" key="3">
    <source>
        <dbReference type="EMBL" id="MBU9739361.1"/>
    </source>
</evidence>
<dbReference type="RefSeq" id="WP_158345387.1">
    <property type="nucleotide sequence ID" value="NZ_JAHQCW010000057.1"/>
</dbReference>
<keyword evidence="2" id="KW-0175">Coiled coil</keyword>
<dbReference type="GO" id="GO:0044780">
    <property type="term" value="P:bacterial-type flagellum assembly"/>
    <property type="evidence" value="ECO:0007669"/>
    <property type="project" value="InterPro"/>
</dbReference>
<dbReference type="Gene3D" id="1.20.58.300">
    <property type="entry name" value="FlgN-like"/>
    <property type="match status" value="1"/>
</dbReference>
<organism evidence="3 4">
    <name type="scientific">Diplocloster agilis</name>
    <dbReference type="NCBI Taxonomy" id="2850323"/>
    <lineage>
        <taxon>Bacteria</taxon>
        <taxon>Bacillati</taxon>
        <taxon>Bacillota</taxon>
        <taxon>Clostridia</taxon>
        <taxon>Lachnospirales</taxon>
        <taxon>Lachnospiraceae</taxon>
        <taxon>Diplocloster</taxon>
    </lineage>
</organism>
<reference evidence="3" key="1">
    <citation type="submission" date="2021-06" db="EMBL/GenBank/DDBJ databases">
        <title>Description of novel taxa of the family Lachnospiraceae.</title>
        <authorList>
            <person name="Chaplin A.V."/>
            <person name="Sokolova S.R."/>
            <person name="Pikina A.P."/>
            <person name="Korzhanova M."/>
            <person name="Belova V."/>
            <person name="Korostin D."/>
            <person name="Efimov B.A."/>
        </authorList>
    </citation>
    <scope>NUCLEOTIDE SEQUENCE</scope>
    <source>
        <strain evidence="3">ASD5720</strain>
    </source>
</reference>
<keyword evidence="3" id="KW-0282">Flagellum</keyword>
<keyword evidence="4" id="KW-1185">Reference proteome</keyword>
<proteinExistence type="predicted"/>
<gene>
    <name evidence="3" type="primary">flgN</name>
    <name evidence="3" type="ORF">KTH89_22770</name>
</gene>
<evidence type="ECO:0000256" key="2">
    <source>
        <dbReference type="SAM" id="Coils"/>
    </source>
</evidence>
<dbReference type="SUPFAM" id="SSF140566">
    <property type="entry name" value="FlgN-like"/>
    <property type="match status" value="1"/>
</dbReference>
<feature type="coiled-coil region" evidence="2">
    <location>
        <begin position="12"/>
        <end position="64"/>
    </location>
</feature>
<keyword evidence="1" id="KW-1005">Bacterial flagellum biogenesis</keyword>
<evidence type="ECO:0000313" key="4">
    <source>
        <dbReference type="Proteomes" id="UP000712157"/>
    </source>
</evidence>
<dbReference type="AlphaFoldDB" id="A0A949K3D7"/>
<keyword evidence="3" id="KW-0966">Cell projection</keyword>
<protein>
    <submittedName>
        <fullName evidence="3">Flagellar export chaperone FlgN</fullName>
    </submittedName>
</protein>
<name>A0A949K3D7_9FIRM</name>
<comment type="caution">
    <text evidence="3">The sequence shown here is derived from an EMBL/GenBank/DDBJ whole genome shotgun (WGS) entry which is preliminary data.</text>
</comment>
<dbReference type="InterPro" id="IPR007809">
    <property type="entry name" value="FlgN-like"/>
</dbReference>
<accession>A0A949K3D7</accession>